<accession>A0A6A6BM44</accession>
<evidence type="ECO:0000313" key="3">
    <source>
        <dbReference type="Proteomes" id="UP000799438"/>
    </source>
</evidence>
<keyword evidence="1" id="KW-0732">Signal</keyword>
<sequence>MDWGRGVCCRCRCSATLIRTACARGVLWVRGLLVVTGCRDGRERASDGRERGAACAGGSERVVCGCGCGCGCGRWWNGEEGGVVRGEGRGGRSRCVSVLFCSVLPLARWVWLNWGVRVSVWRGVWVSRGRFVFCRSNDFGWWRVDAN</sequence>
<gene>
    <name evidence="2" type="ORF">K452DRAFT_134787</name>
</gene>
<feature type="chain" id="PRO_5025465289" evidence="1">
    <location>
        <begin position="24"/>
        <end position="147"/>
    </location>
</feature>
<protein>
    <submittedName>
        <fullName evidence="2">Uncharacterized protein</fullName>
    </submittedName>
</protein>
<organism evidence="2 3">
    <name type="scientific">Aplosporella prunicola CBS 121167</name>
    <dbReference type="NCBI Taxonomy" id="1176127"/>
    <lineage>
        <taxon>Eukaryota</taxon>
        <taxon>Fungi</taxon>
        <taxon>Dikarya</taxon>
        <taxon>Ascomycota</taxon>
        <taxon>Pezizomycotina</taxon>
        <taxon>Dothideomycetes</taxon>
        <taxon>Dothideomycetes incertae sedis</taxon>
        <taxon>Botryosphaeriales</taxon>
        <taxon>Aplosporellaceae</taxon>
        <taxon>Aplosporella</taxon>
    </lineage>
</organism>
<dbReference type="AlphaFoldDB" id="A0A6A6BM44"/>
<feature type="signal peptide" evidence="1">
    <location>
        <begin position="1"/>
        <end position="23"/>
    </location>
</feature>
<evidence type="ECO:0000256" key="1">
    <source>
        <dbReference type="SAM" id="SignalP"/>
    </source>
</evidence>
<dbReference type="GeneID" id="54292819"/>
<dbReference type="EMBL" id="ML995478">
    <property type="protein sequence ID" value="KAF2145116.1"/>
    <property type="molecule type" value="Genomic_DNA"/>
</dbReference>
<name>A0A6A6BM44_9PEZI</name>
<keyword evidence="3" id="KW-1185">Reference proteome</keyword>
<evidence type="ECO:0000313" key="2">
    <source>
        <dbReference type="EMBL" id="KAF2145116.1"/>
    </source>
</evidence>
<reference evidence="2" key="1">
    <citation type="journal article" date="2020" name="Stud. Mycol.">
        <title>101 Dothideomycetes genomes: a test case for predicting lifestyles and emergence of pathogens.</title>
        <authorList>
            <person name="Haridas S."/>
            <person name="Albert R."/>
            <person name="Binder M."/>
            <person name="Bloem J."/>
            <person name="Labutti K."/>
            <person name="Salamov A."/>
            <person name="Andreopoulos B."/>
            <person name="Baker S."/>
            <person name="Barry K."/>
            <person name="Bills G."/>
            <person name="Bluhm B."/>
            <person name="Cannon C."/>
            <person name="Castanera R."/>
            <person name="Culley D."/>
            <person name="Daum C."/>
            <person name="Ezra D."/>
            <person name="Gonzalez J."/>
            <person name="Henrissat B."/>
            <person name="Kuo A."/>
            <person name="Liang C."/>
            <person name="Lipzen A."/>
            <person name="Lutzoni F."/>
            <person name="Magnuson J."/>
            <person name="Mondo S."/>
            <person name="Nolan M."/>
            <person name="Ohm R."/>
            <person name="Pangilinan J."/>
            <person name="Park H.-J."/>
            <person name="Ramirez L."/>
            <person name="Alfaro M."/>
            <person name="Sun H."/>
            <person name="Tritt A."/>
            <person name="Yoshinaga Y."/>
            <person name="Zwiers L.-H."/>
            <person name="Turgeon B."/>
            <person name="Goodwin S."/>
            <person name="Spatafora J."/>
            <person name="Crous P."/>
            <person name="Grigoriev I."/>
        </authorList>
    </citation>
    <scope>NUCLEOTIDE SEQUENCE</scope>
    <source>
        <strain evidence="2">CBS 121167</strain>
    </source>
</reference>
<proteinExistence type="predicted"/>
<dbReference type="RefSeq" id="XP_033400828.1">
    <property type="nucleotide sequence ID" value="XM_033535325.1"/>
</dbReference>
<dbReference type="Proteomes" id="UP000799438">
    <property type="component" value="Unassembled WGS sequence"/>
</dbReference>